<comment type="caution">
    <text evidence="1">The sequence shown here is derived from an EMBL/GenBank/DDBJ whole genome shotgun (WGS) entry which is preliminary data.</text>
</comment>
<evidence type="ECO:0008006" key="2">
    <source>
        <dbReference type="Google" id="ProtNLM"/>
    </source>
</evidence>
<sequence>MILPKGEIVYKNLKTFFIDIDKFLFSLKRDEFTGQVHFIFPNAECVIFLMEGDVVSGAEEIKGERYSGQKAVKEILALARKNPNGYITVYKLPPETVNLLTRVFSHPVKLIYKNLSAEFSHLGMLIAKLKDEKFTGYIEVQFPQDKKQGIILLEKGLIKAILSEESKIGVKEEMHIELRPTNLRIVEEAQRKGAIFNVFRIQPE</sequence>
<dbReference type="Proteomes" id="UP000886289">
    <property type="component" value="Unassembled WGS sequence"/>
</dbReference>
<protein>
    <recommendedName>
        <fullName evidence="2">DUF4388 domain-containing protein</fullName>
    </recommendedName>
</protein>
<reference evidence="1" key="1">
    <citation type="journal article" date="2020" name="mSystems">
        <title>Genome- and Community-Level Interaction Insights into Carbon Utilization and Element Cycling Functions of Hydrothermarchaeota in Hydrothermal Sediment.</title>
        <authorList>
            <person name="Zhou Z."/>
            <person name="Liu Y."/>
            <person name="Xu W."/>
            <person name="Pan J."/>
            <person name="Luo Z.H."/>
            <person name="Li M."/>
        </authorList>
    </citation>
    <scope>NUCLEOTIDE SEQUENCE [LARGE SCALE GENOMIC DNA]</scope>
    <source>
        <strain evidence="1">HyVt-233</strain>
    </source>
</reference>
<accession>A0A7C0U1B4</accession>
<dbReference type="Pfam" id="PF09987">
    <property type="entry name" value="DUF2226"/>
    <property type="match status" value="1"/>
</dbReference>
<evidence type="ECO:0000313" key="1">
    <source>
        <dbReference type="EMBL" id="HDD43464.1"/>
    </source>
</evidence>
<name>A0A7C0U1B4_DESA2</name>
<proteinExistence type="predicted"/>
<dbReference type="AlphaFoldDB" id="A0A7C0U1B4"/>
<dbReference type="InterPro" id="IPR019249">
    <property type="entry name" value="DUF2226"/>
</dbReference>
<organism evidence="1">
    <name type="scientific">Desulfofervidus auxilii</name>
    <dbReference type="NCBI Taxonomy" id="1621989"/>
    <lineage>
        <taxon>Bacteria</taxon>
        <taxon>Pseudomonadati</taxon>
        <taxon>Thermodesulfobacteriota</taxon>
        <taxon>Candidatus Desulfofervidia</taxon>
        <taxon>Candidatus Desulfofervidales</taxon>
        <taxon>Candidatus Desulfofervidaceae</taxon>
        <taxon>Candidatus Desulfofervidus</taxon>
    </lineage>
</organism>
<gene>
    <name evidence="1" type="ORF">ENG63_01185</name>
</gene>
<dbReference type="EMBL" id="DRBS01000048">
    <property type="protein sequence ID" value="HDD43464.1"/>
    <property type="molecule type" value="Genomic_DNA"/>
</dbReference>